<keyword evidence="3" id="KW-1185">Reference proteome</keyword>
<evidence type="ECO:0000259" key="1">
    <source>
        <dbReference type="SMART" id="SM00065"/>
    </source>
</evidence>
<evidence type="ECO:0000313" key="3">
    <source>
        <dbReference type="Proteomes" id="UP001432322"/>
    </source>
</evidence>
<feature type="non-terminal residue" evidence="2">
    <location>
        <position position="1"/>
    </location>
</feature>
<dbReference type="AlphaFoldDB" id="A0AAV5W610"/>
<comment type="caution">
    <text evidence="2">The sequence shown here is derived from an EMBL/GenBank/DDBJ whole genome shotgun (WGS) entry which is preliminary data.</text>
</comment>
<dbReference type="Proteomes" id="UP001432322">
    <property type="component" value="Unassembled WGS sequence"/>
</dbReference>
<name>A0AAV5W610_9BILA</name>
<feature type="domain" description="GAF" evidence="1">
    <location>
        <begin position="87"/>
        <end position="244"/>
    </location>
</feature>
<dbReference type="PANTHER" id="PTHR11347">
    <property type="entry name" value="CYCLIC NUCLEOTIDE PHOSPHODIESTERASE"/>
    <property type="match status" value="1"/>
</dbReference>
<reference evidence="2" key="1">
    <citation type="submission" date="2023-10" db="EMBL/GenBank/DDBJ databases">
        <title>Genome assembly of Pristionchus species.</title>
        <authorList>
            <person name="Yoshida K."/>
            <person name="Sommer R.J."/>
        </authorList>
    </citation>
    <scope>NUCLEOTIDE SEQUENCE</scope>
    <source>
        <strain evidence="2">RS5133</strain>
    </source>
</reference>
<dbReference type="Pfam" id="PF01590">
    <property type="entry name" value="GAF"/>
    <property type="match status" value="1"/>
</dbReference>
<dbReference type="InterPro" id="IPR029016">
    <property type="entry name" value="GAF-like_dom_sf"/>
</dbReference>
<dbReference type="InterPro" id="IPR003018">
    <property type="entry name" value="GAF"/>
</dbReference>
<protein>
    <recommendedName>
        <fullName evidence="1">GAF domain-containing protein</fullName>
    </recommendedName>
</protein>
<evidence type="ECO:0000313" key="2">
    <source>
        <dbReference type="EMBL" id="GMT26973.1"/>
    </source>
</evidence>
<sequence length="327" mass="37240">REPQFSQKLITCEGGTIGQIDFFVSVSSKDKQILGIVSTWAASFLHFAQLSSQLQSKGEESELFIRQRKLNAFLLDVAKSIFQDFNSMDNVILKVMNFAQKLVSADRASLFLVDSKTKELYARIFDVGQGEDELVKINAEGNKEIRFPMTRGISGHVAASGEVLNIENAYDDDRFNPEVDSKTGYHTTTILCMPIFIRNSVIGVVQMVNKADGVFNKADEDAFEMFAVYCGLALHHAKLYDKIRRSEQKYRVALEVLAYHSVCNRDEVVKLRQLEHGGRIAELETYDFNGMKLSEVEKPLYAVYMFRTLFNDKFRFDPDDLTRFVLT</sequence>
<dbReference type="FunFam" id="3.30.450.40:FF:000067">
    <property type="entry name" value="Phosphodiesterase"/>
    <property type="match status" value="1"/>
</dbReference>
<dbReference type="SMART" id="SM00065">
    <property type="entry name" value="GAF"/>
    <property type="match status" value="1"/>
</dbReference>
<organism evidence="2 3">
    <name type="scientific">Pristionchus fissidentatus</name>
    <dbReference type="NCBI Taxonomy" id="1538716"/>
    <lineage>
        <taxon>Eukaryota</taxon>
        <taxon>Metazoa</taxon>
        <taxon>Ecdysozoa</taxon>
        <taxon>Nematoda</taxon>
        <taxon>Chromadorea</taxon>
        <taxon>Rhabditida</taxon>
        <taxon>Rhabditina</taxon>
        <taxon>Diplogasteromorpha</taxon>
        <taxon>Diplogasteroidea</taxon>
        <taxon>Neodiplogasteridae</taxon>
        <taxon>Pristionchus</taxon>
    </lineage>
</organism>
<dbReference type="Gene3D" id="3.30.450.40">
    <property type="match status" value="1"/>
</dbReference>
<proteinExistence type="predicted"/>
<feature type="non-terminal residue" evidence="2">
    <location>
        <position position="327"/>
    </location>
</feature>
<dbReference type="SUPFAM" id="SSF55781">
    <property type="entry name" value="GAF domain-like"/>
    <property type="match status" value="1"/>
</dbReference>
<dbReference type="EMBL" id="BTSY01000005">
    <property type="protein sequence ID" value="GMT26973.1"/>
    <property type="molecule type" value="Genomic_DNA"/>
</dbReference>
<accession>A0AAV5W610</accession>
<gene>
    <name evidence="2" type="ORF">PFISCL1PPCAC_18270</name>
</gene>